<dbReference type="Pfam" id="PF04185">
    <property type="entry name" value="Phosphoesterase"/>
    <property type="match status" value="1"/>
</dbReference>
<dbReference type="PROSITE" id="PS51318">
    <property type="entry name" value="TAT"/>
    <property type="match status" value="1"/>
</dbReference>
<proteinExistence type="inferred from homology"/>
<gene>
    <name evidence="8" type="ORF">F8566_32720</name>
</gene>
<dbReference type="PANTHER" id="PTHR31956">
    <property type="entry name" value="NON-SPECIFIC PHOSPHOLIPASE C4-RELATED"/>
    <property type="match status" value="1"/>
</dbReference>
<dbReference type="InterPro" id="IPR007312">
    <property type="entry name" value="Phosphoesterase"/>
</dbReference>
<dbReference type="PANTHER" id="PTHR31956:SF1">
    <property type="entry name" value="NON-SPECIFIC PHOSPHOLIPASE C1"/>
    <property type="match status" value="1"/>
</dbReference>
<comment type="subcellular location">
    <subcellularLocation>
        <location evidence="1">Secreted</location>
        <location evidence="1">Cell wall</location>
    </subcellularLocation>
</comment>
<evidence type="ECO:0000256" key="5">
    <source>
        <dbReference type="ARBA" id="ARBA00022801"/>
    </source>
</evidence>
<accession>A0A6H9YF74</accession>
<dbReference type="EMBL" id="WBMT01000017">
    <property type="protein sequence ID" value="KAB2344085.1"/>
    <property type="molecule type" value="Genomic_DNA"/>
</dbReference>
<comment type="catalytic activity">
    <reaction evidence="7">
        <text>a 1,2-diacyl-sn-glycero-3-phosphocholine + H2O = phosphocholine + a 1,2-diacyl-sn-glycerol + H(+)</text>
        <dbReference type="Rhea" id="RHEA:10604"/>
        <dbReference type="ChEBI" id="CHEBI:15377"/>
        <dbReference type="ChEBI" id="CHEBI:15378"/>
        <dbReference type="ChEBI" id="CHEBI:17815"/>
        <dbReference type="ChEBI" id="CHEBI:57643"/>
        <dbReference type="ChEBI" id="CHEBI:295975"/>
        <dbReference type="EC" id="3.1.4.3"/>
    </reaction>
    <physiologicalReaction direction="left-to-right" evidence="7">
        <dbReference type="Rhea" id="RHEA:10605"/>
    </physiologicalReaction>
</comment>
<dbReference type="Proteomes" id="UP000468735">
    <property type="component" value="Unassembled WGS sequence"/>
</dbReference>
<evidence type="ECO:0000256" key="6">
    <source>
        <dbReference type="ARBA" id="ARBA00023026"/>
    </source>
</evidence>
<dbReference type="OrthoDB" id="4181857at2"/>
<keyword evidence="6" id="KW-0843">Virulence</keyword>
<evidence type="ECO:0000256" key="7">
    <source>
        <dbReference type="ARBA" id="ARBA00048421"/>
    </source>
</evidence>
<dbReference type="InterPro" id="IPR006311">
    <property type="entry name" value="TAT_signal"/>
</dbReference>
<dbReference type="CDD" id="cd16013">
    <property type="entry name" value="AcpA"/>
    <property type="match status" value="1"/>
</dbReference>
<comment type="similarity">
    <text evidence="2">Belongs to the bacterial phospholipase C family.</text>
</comment>
<dbReference type="Gene3D" id="3.40.720.10">
    <property type="entry name" value="Alkaline Phosphatase, subunit A"/>
    <property type="match status" value="2"/>
</dbReference>
<evidence type="ECO:0000256" key="4">
    <source>
        <dbReference type="ARBA" id="ARBA00022512"/>
    </source>
</evidence>
<protein>
    <recommendedName>
        <fullName evidence="3">phospholipase C</fullName>
        <ecNumber evidence="3">3.1.4.3</ecNumber>
    </recommendedName>
</protein>
<dbReference type="InterPro" id="IPR017850">
    <property type="entry name" value="Alkaline_phosphatase_core_sf"/>
</dbReference>
<reference evidence="8 9" key="1">
    <citation type="submission" date="2019-09" db="EMBL/GenBank/DDBJ databases">
        <title>Actinomadura physcomitrii sp. nov., a novel actinomycete isolated from moss [Physcomitrium sphaericum (Ludw) Fuernr].</title>
        <authorList>
            <person name="Zhuang X."/>
            <person name="Liu C."/>
        </authorList>
    </citation>
    <scope>NUCLEOTIDE SEQUENCE [LARGE SCALE GENOMIC DNA]</scope>
    <source>
        <strain evidence="8 9">HMC1</strain>
    </source>
</reference>
<dbReference type="AlphaFoldDB" id="A0A6H9YF74"/>
<dbReference type="EC" id="3.1.4.3" evidence="3"/>
<sequence>MLPTHPLRERTGGMDDLTRRGFIAGSAATAAVTVAGGPAEAGAASRRAPVSELPRPDESGIDHIVVVMMENRSFDHYLGWLPGADGKQAGLTFTDKEGKEHSTHHLKVPHGCGFQDPDHGYVGGRVQLNGGKCDGWLRSGDSDVFAIGYFEGPDLNFYGGAARDWTVCDRYFPAIMSSTFPNRIFQHAGQTDRISNAFEFCELTTIWDRLAARKVPHRYYFSDVPFTALWGLRHLGISRHITEFYGDAARGRLPAVSFVEPGFVGELVPGLAEDEHPLADIRFGQHFLNKVYEAITNSPNWRRTLLIINYDEWGGFFDHVVPPEGPDPRPDLGTGLRGFRVPCLLISPRARRGAIAHEVYDHTSILKAIEWRWGLEPLSVRDAAARNIAETLDFDGEPNLDAPRYKAPRPITLGCIAPGHVHYGDDWDQLRRYAIKKDFGRR</sequence>
<keyword evidence="4" id="KW-0964">Secreted</keyword>
<dbReference type="GO" id="GO:0034480">
    <property type="term" value="F:phosphatidylcholine phospholipase C activity"/>
    <property type="evidence" value="ECO:0007669"/>
    <property type="project" value="UniProtKB-EC"/>
</dbReference>
<name>A0A6H9YF74_9ACTN</name>
<evidence type="ECO:0000313" key="9">
    <source>
        <dbReference type="Proteomes" id="UP000468735"/>
    </source>
</evidence>
<keyword evidence="5" id="KW-0378">Hydrolase</keyword>
<keyword evidence="9" id="KW-1185">Reference proteome</keyword>
<comment type="caution">
    <text evidence="8">The sequence shown here is derived from an EMBL/GenBank/DDBJ whole genome shotgun (WGS) entry which is preliminary data.</text>
</comment>
<organism evidence="8 9">
    <name type="scientific">Actinomadura rudentiformis</name>
    <dbReference type="NCBI Taxonomy" id="359158"/>
    <lineage>
        <taxon>Bacteria</taxon>
        <taxon>Bacillati</taxon>
        <taxon>Actinomycetota</taxon>
        <taxon>Actinomycetes</taxon>
        <taxon>Streptosporangiales</taxon>
        <taxon>Thermomonosporaceae</taxon>
        <taxon>Actinomadura</taxon>
    </lineage>
</organism>
<evidence type="ECO:0000256" key="1">
    <source>
        <dbReference type="ARBA" id="ARBA00004191"/>
    </source>
</evidence>
<evidence type="ECO:0000256" key="2">
    <source>
        <dbReference type="ARBA" id="ARBA00009717"/>
    </source>
</evidence>
<evidence type="ECO:0000256" key="3">
    <source>
        <dbReference type="ARBA" id="ARBA00012018"/>
    </source>
</evidence>
<evidence type="ECO:0000313" key="8">
    <source>
        <dbReference type="EMBL" id="KAB2344085.1"/>
    </source>
</evidence>
<keyword evidence="4" id="KW-0134">Cell wall</keyword>